<evidence type="ECO:0000313" key="10">
    <source>
        <dbReference type="EMBL" id="CAA7392873.1"/>
    </source>
</evidence>
<feature type="transmembrane region" description="Helical" evidence="8">
    <location>
        <begin position="161"/>
        <end position="182"/>
    </location>
</feature>
<organism evidence="10 11">
    <name type="scientific">Spirodela intermedia</name>
    <name type="common">Intermediate duckweed</name>
    <dbReference type="NCBI Taxonomy" id="51605"/>
    <lineage>
        <taxon>Eukaryota</taxon>
        <taxon>Viridiplantae</taxon>
        <taxon>Streptophyta</taxon>
        <taxon>Embryophyta</taxon>
        <taxon>Tracheophyta</taxon>
        <taxon>Spermatophyta</taxon>
        <taxon>Magnoliopsida</taxon>
        <taxon>Liliopsida</taxon>
        <taxon>Araceae</taxon>
        <taxon>Lemnoideae</taxon>
        <taxon>Spirodela</taxon>
    </lineage>
</organism>
<evidence type="ECO:0000256" key="8">
    <source>
        <dbReference type="RuleBase" id="RU361233"/>
    </source>
</evidence>
<comment type="subcellular location">
    <subcellularLocation>
        <location evidence="1 8">Cell membrane</location>
        <topology evidence="1 8">Multi-pass membrane protein</topology>
    </subcellularLocation>
</comment>
<evidence type="ECO:0000256" key="2">
    <source>
        <dbReference type="ARBA" id="ARBA00007651"/>
    </source>
</evidence>
<dbReference type="PANTHER" id="PTHR33573:SF57">
    <property type="entry name" value="CASP-LIKE PROTEIN 4B1"/>
    <property type="match status" value="1"/>
</dbReference>
<reference evidence="10" key="1">
    <citation type="submission" date="2020-02" db="EMBL/GenBank/DDBJ databases">
        <authorList>
            <person name="Scholz U."/>
            <person name="Mascher M."/>
            <person name="Fiebig A."/>
        </authorList>
    </citation>
    <scope>NUCLEOTIDE SEQUENCE</scope>
</reference>
<feature type="transmembrane region" description="Helical" evidence="8">
    <location>
        <begin position="46"/>
        <end position="65"/>
    </location>
</feature>
<evidence type="ECO:0000313" key="11">
    <source>
        <dbReference type="Proteomes" id="UP000663760"/>
    </source>
</evidence>
<keyword evidence="7 8" id="KW-0472">Membrane</keyword>
<sequence length="190" mass="20266">MGSAADAPVALPEAPPVGAAAGEEITPPPPAVASWRRQSLLEKDTVVLRAVGCLFSALAFLVMVTNKHGDWKEFEKYEEYRYAVAISAVGFLYTAAQLARRILRGDNWDGLLPRRAAAAAVDFAGDQLIAYLLISALSAAIPITNRMREGADNIFTDASAASISMAFFAFAALALSAMVSGFKLSRHAYI</sequence>
<evidence type="ECO:0000256" key="4">
    <source>
        <dbReference type="ARBA" id="ARBA00022475"/>
    </source>
</evidence>
<dbReference type="Proteomes" id="UP000663760">
    <property type="component" value="Chromosome 3"/>
</dbReference>
<name>A0A7I8K7F7_SPIIN</name>
<keyword evidence="5 8" id="KW-0812">Transmembrane</keyword>
<dbReference type="Pfam" id="PF04535">
    <property type="entry name" value="CASP_dom"/>
    <property type="match status" value="1"/>
</dbReference>
<keyword evidence="6 8" id="KW-1133">Transmembrane helix</keyword>
<feature type="transmembrane region" description="Helical" evidence="8">
    <location>
        <begin position="120"/>
        <end position="141"/>
    </location>
</feature>
<proteinExistence type="inferred from homology"/>
<protein>
    <recommendedName>
        <fullName evidence="8">CASP-like protein</fullName>
    </recommendedName>
</protein>
<dbReference type="InterPro" id="IPR006702">
    <property type="entry name" value="CASP_dom"/>
</dbReference>
<dbReference type="PANTHER" id="PTHR33573">
    <property type="entry name" value="CASP-LIKE PROTEIN 4A4"/>
    <property type="match status" value="1"/>
</dbReference>
<comment type="similarity">
    <text evidence="2 8">Belongs to the Casparian strip membrane proteins (CASP) family.</text>
</comment>
<evidence type="ECO:0000259" key="9">
    <source>
        <dbReference type="Pfam" id="PF04535"/>
    </source>
</evidence>
<keyword evidence="4 8" id="KW-1003">Cell membrane</keyword>
<evidence type="ECO:0000256" key="7">
    <source>
        <dbReference type="ARBA" id="ARBA00023136"/>
    </source>
</evidence>
<feature type="transmembrane region" description="Helical" evidence="8">
    <location>
        <begin position="80"/>
        <end position="99"/>
    </location>
</feature>
<evidence type="ECO:0000256" key="3">
    <source>
        <dbReference type="ARBA" id="ARBA00011489"/>
    </source>
</evidence>
<evidence type="ECO:0000256" key="6">
    <source>
        <dbReference type="ARBA" id="ARBA00022989"/>
    </source>
</evidence>
<dbReference type="EMBL" id="LR746266">
    <property type="protein sequence ID" value="CAA7392873.1"/>
    <property type="molecule type" value="Genomic_DNA"/>
</dbReference>
<gene>
    <name evidence="10" type="ORF">SI8410_03003715</name>
</gene>
<dbReference type="AlphaFoldDB" id="A0A7I8K7F7"/>
<evidence type="ECO:0000256" key="5">
    <source>
        <dbReference type="ARBA" id="ARBA00022692"/>
    </source>
</evidence>
<comment type="subunit">
    <text evidence="3 8">Homodimer and heterodimers.</text>
</comment>
<evidence type="ECO:0000256" key="1">
    <source>
        <dbReference type="ARBA" id="ARBA00004651"/>
    </source>
</evidence>
<feature type="domain" description="Casparian strip membrane protein" evidence="9">
    <location>
        <begin position="45"/>
        <end position="172"/>
    </location>
</feature>
<accession>A0A7I8K7F7</accession>
<dbReference type="OrthoDB" id="1924823at2759"/>
<dbReference type="GO" id="GO:0005886">
    <property type="term" value="C:plasma membrane"/>
    <property type="evidence" value="ECO:0007669"/>
    <property type="project" value="UniProtKB-SubCell"/>
</dbReference>
<keyword evidence="11" id="KW-1185">Reference proteome</keyword>